<feature type="signal peptide" evidence="2">
    <location>
        <begin position="1"/>
        <end position="23"/>
    </location>
</feature>
<evidence type="ECO:0000313" key="3">
    <source>
        <dbReference type="EMBL" id="ACX96570.1"/>
    </source>
</evidence>
<dbReference type="Proteomes" id="UP000009102">
    <property type="component" value="Chromosome"/>
</dbReference>
<feature type="compositionally biased region" description="Low complexity" evidence="1">
    <location>
        <begin position="27"/>
        <end position="40"/>
    </location>
</feature>
<proteinExistence type="predicted"/>
<dbReference type="PROSITE" id="PS51257">
    <property type="entry name" value="PROKAR_LIPOPROTEIN"/>
    <property type="match status" value="1"/>
</dbReference>
<evidence type="ECO:0008006" key="5">
    <source>
        <dbReference type="Google" id="ProtNLM"/>
    </source>
</evidence>
<dbReference type="AlphaFoldDB" id="D0L1J7"/>
<dbReference type="STRING" id="555778.Hneap_1747"/>
<dbReference type="HOGENOM" id="CLU_2916161_0_0_6"/>
<name>D0L1J7_HALNC</name>
<dbReference type="KEGG" id="hna:Hneap_1747"/>
<evidence type="ECO:0000256" key="2">
    <source>
        <dbReference type="SAM" id="SignalP"/>
    </source>
</evidence>
<protein>
    <recommendedName>
        <fullName evidence="5">Lipoprotein</fullName>
    </recommendedName>
</protein>
<reference evidence="3 4" key="1">
    <citation type="submission" date="2009-10" db="EMBL/GenBank/DDBJ databases">
        <title>Complete sequence of Halothiobacillus neapolitanus c2.</title>
        <authorList>
            <consortium name="US DOE Joint Genome Institute"/>
            <person name="Lucas S."/>
            <person name="Copeland A."/>
            <person name="Lapidus A."/>
            <person name="Glavina del Rio T."/>
            <person name="Tice H."/>
            <person name="Bruce D."/>
            <person name="Goodwin L."/>
            <person name="Pitluck S."/>
            <person name="Davenport K."/>
            <person name="Brettin T."/>
            <person name="Detter J.C."/>
            <person name="Han C."/>
            <person name="Tapia R."/>
            <person name="Larimer F."/>
            <person name="Land M."/>
            <person name="Hauser L."/>
            <person name="Kyrpides N."/>
            <person name="Mikhailova N."/>
            <person name="Kerfeld C."/>
            <person name="Cannon G."/>
            <person name="Heinhort S."/>
        </authorList>
    </citation>
    <scope>NUCLEOTIDE SEQUENCE [LARGE SCALE GENOMIC DNA]</scope>
    <source>
        <strain evidence="4">ATCC 23641 / c2</strain>
    </source>
</reference>
<sequence>MKRRFFWILPVLVAIALSGCASTAWRSGGSSSYISGFSSDASRESPRVYGQINSSYTHRTN</sequence>
<feature type="chain" id="PRO_5005341678" description="Lipoprotein" evidence="2">
    <location>
        <begin position="24"/>
        <end position="61"/>
    </location>
</feature>
<evidence type="ECO:0000256" key="1">
    <source>
        <dbReference type="SAM" id="MobiDB-lite"/>
    </source>
</evidence>
<keyword evidence="2" id="KW-0732">Signal</keyword>
<gene>
    <name evidence="3" type="ordered locus">Hneap_1747</name>
</gene>
<accession>D0L1J7</accession>
<organism evidence="3 4">
    <name type="scientific">Halothiobacillus neapolitanus (strain ATCC 23641 / DSM 15147 / CIP 104769 / NCIMB 8539 / c2)</name>
    <name type="common">Thiobacillus neapolitanus</name>
    <dbReference type="NCBI Taxonomy" id="555778"/>
    <lineage>
        <taxon>Bacteria</taxon>
        <taxon>Pseudomonadati</taxon>
        <taxon>Pseudomonadota</taxon>
        <taxon>Gammaproteobacteria</taxon>
        <taxon>Chromatiales</taxon>
        <taxon>Halothiobacillaceae</taxon>
        <taxon>Halothiobacillus</taxon>
    </lineage>
</organism>
<feature type="compositionally biased region" description="Polar residues" evidence="1">
    <location>
        <begin position="51"/>
        <end position="61"/>
    </location>
</feature>
<dbReference type="RefSeq" id="WP_012824603.1">
    <property type="nucleotide sequence ID" value="NC_013422.1"/>
</dbReference>
<feature type="region of interest" description="Disordered" evidence="1">
    <location>
        <begin position="27"/>
        <end position="61"/>
    </location>
</feature>
<evidence type="ECO:0000313" key="4">
    <source>
        <dbReference type="Proteomes" id="UP000009102"/>
    </source>
</evidence>
<keyword evidence="4" id="KW-1185">Reference proteome</keyword>
<dbReference type="EMBL" id="CP001801">
    <property type="protein sequence ID" value="ACX96570.1"/>
    <property type="molecule type" value="Genomic_DNA"/>
</dbReference>